<gene>
    <name evidence="3" type="ORF">OYT1_ch1481</name>
</gene>
<dbReference type="InterPro" id="IPR011050">
    <property type="entry name" value="Pectin_lyase_fold/virulence"/>
</dbReference>
<dbReference type="InterPro" id="IPR012334">
    <property type="entry name" value="Pectin_lyas_fold"/>
</dbReference>
<accession>A0A2Z6GCY2</accession>
<proteinExistence type="predicted"/>
<dbReference type="KEGG" id="fam:OYT1_ch1481"/>
<dbReference type="STRING" id="1188319.OYT1_02505"/>
<evidence type="ECO:0000259" key="2">
    <source>
        <dbReference type="Pfam" id="PF13229"/>
    </source>
</evidence>
<dbReference type="EMBL" id="AP018738">
    <property type="protein sequence ID" value="BBE51035.1"/>
    <property type="molecule type" value="Genomic_DNA"/>
</dbReference>
<name>A0A2Z6GCY2_9PROT</name>
<reference evidence="3 4" key="1">
    <citation type="submission" date="2018-06" db="EMBL/GenBank/DDBJ databases">
        <title>OYT1 Genome Sequencing.</title>
        <authorList>
            <person name="Kato S."/>
            <person name="Itoh T."/>
            <person name="Ohkuma M."/>
        </authorList>
    </citation>
    <scope>NUCLEOTIDE SEQUENCE [LARGE SCALE GENOMIC DNA]</scope>
    <source>
        <strain evidence="3 4">OYT1</strain>
    </source>
</reference>
<dbReference type="PANTHER" id="PTHR36453:SF1">
    <property type="entry name" value="RIGHT HANDED BETA HELIX DOMAIN-CONTAINING PROTEIN"/>
    <property type="match status" value="1"/>
</dbReference>
<feature type="signal peptide" evidence="1">
    <location>
        <begin position="1"/>
        <end position="21"/>
    </location>
</feature>
<feature type="domain" description="Right handed beta helix" evidence="2">
    <location>
        <begin position="338"/>
        <end position="416"/>
    </location>
</feature>
<dbReference type="SUPFAM" id="SSF51126">
    <property type="entry name" value="Pectin lyase-like"/>
    <property type="match status" value="2"/>
</dbReference>
<dbReference type="OrthoDB" id="9765222at2"/>
<evidence type="ECO:0000256" key="1">
    <source>
        <dbReference type="SAM" id="SignalP"/>
    </source>
</evidence>
<dbReference type="SMART" id="SM00710">
    <property type="entry name" value="PbH1"/>
    <property type="match status" value="6"/>
</dbReference>
<organism evidence="3 4">
    <name type="scientific">Ferriphaselus amnicola</name>
    <dbReference type="NCBI Taxonomy" id="1188319"/>
    <lineage>
        <taxon>Bacteria</taxon>
        <taxon>Pseudomonadati</taxon>
        <taxon>Pseudomonadota</taxon>
        <taxon>Betaproteobacteria</taxon>
        <taxon>Nitrosomonadales</taxon>
        <taxon>Gallionellaceae</taxon>
        <taxon>Ferriphaselus</taxon>
    </lineage>
</organism>
<dbReference type="AlphaFoldDB" id="A0A2Z6GCY2"/>
<evidence type="ECO:0000313" key="4">
    <source>
        <dbReference type="Proteomes" id="UP000033070"/>
    </source>
</evidence>
<feature type="domain" description="Right handed beta helix" evidence="2">
    <location>
        <begin position="440"/>
        <end position="571"/>
    </location>
</feature>
<feature type="chain" id="PRO_5016311266" description="Right handed beta helix domain-containing protein" evidence="1">
    <location>
        <begin position="22"/>
        <end position="662"/>
    </location>
</feature>
<dbReference type="Gene3D" id="2.160.20.10">
    <property type="entry name" value="Single-stranded right-handed beta-helix, Pectin lyase-like"/>
    <property type="match status" value="1"/>
</dbReference>
<dbReference type="InterPro" id="IPR039448">
    <property type="entry name" value="Beta_helix"/>
</dbReference>
<keyword evidence="1" id="KW-0732">Signal</keyword>
<dbReference type="PANTHER" id="PTHR36453">
    <property type="entry name" value="SECRETED PROTEIN-RELATED"/>
    <property type="match status" value="1"/>
</dbReference>
<dbReference type="Proteomes" id="UP000033070">
    <property type="component" value="Chromosome"/>
</dbReference>
<dbReference type="Pfam" id="PF13229">
    <property type="entry name" value="Beta_helix"/>
    <property type="match status" value="2"/>
</dbReference>
<protein>
    <recommendedName>
        <fullName evidence="2">Right handed beta helix domain-containing protein</fullName>
    </recommendedName>
</protein>
<sequence length="662" mass="71398">MKAVLRALCCVAIFVASPADAIVIRVSPDGNASATLNDLAKDPKVSASLARAIALLKSPELRDVSGAPKESITLQLVSGIYRLSDTIKLDESCSGSALNSVIIQGAPDSEVIITGGRAVSGFVPVNDQLVLKRLTSEAASHVLQTSLINQGITDFGKQSRHGFGGDAGNQTALTLTFNNQPMTLARWPNEDFANIGSTPDGEKGATLTVEKANLASWADELQLLATGYWFNNWADTTLPIQSVDIANKRITLTEPKPPYGIKAGQRFFIQNAVAELDQPGEWYLDVATGNLYIWLPEAQSTSRPQSGEWQGVTGEVSPASIINAGASIEASILEKLLVIANAHHITLNNLTLQSARGDAITVQGGHHITIAHSTIRNIGNRAAVISGQDNGLTDMHIENIGEGAIVLQGGDRQTLTTANLYTERSSIRRFAQVSRTYQPAVLLTGVGNRAVGNTISDSAHTAILFTGNDHLISKNEIFNVCQETGDAGAIYTGRDWTARGTVISQNHLYEIPHNVLWGKVKGVYLDDQASGIEVSGNQFDDLYESVFIGGGRDNLIEGNTFRNGEISIYLDARGKKWKRAASVEKKDTIQKWLEAVPYQQSPYTDRYPHLSSILEDEPGMPKYNIARNNHVVGSSRLRVTKDAESGLSIEAASRGNMGIKYQ</sequence>
<keyword evidence="4" id="KW-1185">Reference proteome</keyword>
<dbReference type="InterPro" id="IPR006626">
    <property type="entry name" value="PbH1"/>
</dbReference>
<evidence type="ECO:0000313" key="3">
    <source>
        <dbReference type="EMBL" id="BBE51035.1"/>
    </source>
</evidence>